<dbReference type="OrthoDB" id="5243563at2"/>
<keyword evidence="5 14" id="KW-0138">CF(0)</keyword>
<keyword evidence="8 14" id="KW-1133">Transmembrane helix</keyword>
<evidence type="ECO:0000256" key="13">
    <source>
        <dbReference type="ARBA" id="ARBA00025830"/>
    </source>
</evidence>
<sequence>MILAAEGEQNLLLPAAYDIIWSLVVLAIIAVAFLKVLPVFTRILDERTARIEEGLAASERAKELAATSAAEQEQILLEARSEAAKLREDARGEAAAIVAEARTKATAEAARIAETAQRQIESERQAAAVSLRADVGSLATQLASKIVGESLEDAARQSRVVDRFLDELEAQTLAGSGSPAKEK</sequence>
<keyword evidence="3 14" id="KW-0813">Transport</keyword>
<dbReference type="PANTHER" id="PTHR33445">
    <property type="entry name" value="ATP SYNTHASE SUBUNIT B', CHLOROPLASTIC"/>
    <property type="match status" value="1"/>
</dbReference>
<evidence type="ECO:0000256" key="11">
    <source>
        <dbReference type="ARBA" id="ARBA00023310"/>
    </source>
</evidence>
<comment type="subunit">
    <text evidence="13 14">F-type ATPases have 2 components, F(1) - the catalytic core - and F(0) - the membrane proton channel. F(1) has five subunits: alpha(3), beta(3), gamma(1), delta(1), epsilon(1). F(0) has three main subunits: a(1), b(2) and c(10-14). The alpha and beta chains form an alternating ring which encloses part of the gamma chain. F(1) is attached to F(0) by a central stalk formed by the gamma and epsilon chains, while a peripheral stalk is formed by the delta and b chains.</text>
</comment>
<gene>
    <name evidence="14" type="primary">atpF</name>
    <name evidence="16" type="ORF">SAMN04488035_2409</name>
</gene>
<comment type="similarity">
    <text evidence="2 14 15">Belongs to the ATPase B chain family.</text>
</comment>
<dbReference type="STRING" id="285351.SAMN04488035_2409"/>
<dbReference type="Proteomes" id="UP000198520">
    <property type="component" value="Unassembled WGS sequence"/>
</dbReference>
<proteinExistence type="inferred from homology"/>
<dbReference type="Pfam" id="PF00430">
    <property type="entry name" value="ATP-synt_B"/>
    <property type="match status" value="1"/>
</dbReference>
<evidence type="ECO:0000256" key="9">
    <source>
        <dbReference type="ARBA" id="ARBA00023065"/>
    </source>
</evidence>
<reference evidence="17" key="1">
    <citation type="submission" date="2016-10" db="EMBL/GenBank/DDBJ databases">
        <authorList>
            <person name="Varghese N."/>
            <person name="Submissions S."/>
        </authorList>
    </citation>
    <scope>NUCLEOTIDE SEQUENCE [LARGE SCALE GENOMIC DNA]</scope>
    <source>
        <strain evidence="17">DSM 19083</strain>
    </source>
</reference>
<dbReference type="InterPro" id="IPR050059">
    <property type="entry name" value="ATP_synthase_B_chain"/>
</dbReference>
<protein>
    <recommendedName>
        <fullName evidence="14">ATP synthase subunit b</fullName>
    </recommendedName>
    <alternativeName>
        <fullName evidence="14">ATP synthase F(0) sector subunit b</fullName>
    </alternativeName>
    <alternativeName>
        <fullName evidence="14">ATPase subunit I</fullName>
    </alternativeName>
    <alternativeName>
        <fullName evidence="14">F-type ATPase subunit b</fullName>
        <shortName evidence="14">F-ATPase subunit b</shortName>
    </alternativeName>
</protein>
<dbReference type="HAMAP" id="MF_01398">
    <property type="entry name" value="ATP_synth_b_bprime"/>
    <property type="match status" value="1"/>
</dbReference>
<dbReference type="CDD" id="cd06503">
    <property type="entry name" value="ATP-synt_Fo_b"/>
    <property type="match status" value="1"/>
</dbReference>
<comment type="subcellular location">
    <subcellularLocation>
        <location evidence="1 14">Cell membrane</location>
        <topology evidence="1 14">Single-pass membrane protein</topology>
    </subcellularLocation>
</comment>
<evidence type="ECO:0000256" key="1">
    <source>
        <dbReference type="ARBA" id="ARBA00004162"/>
    </source>
</evidence>
<evidence type="ECO:0000256" key="12">
    <source>
        <dbReference type="ARBA" id="ARBA00025198"/>
    </source>
</evidence>
<evidence type="ECO:0000313" key="17">
    <source>
        <dbReference type="Proteomes" id="UP000198520"/>
    </source>
</evidence>
<evidence type="ECO:0000256" key="5">
    <source>
        <dbReference type="ARBA" id="ARBA00022547"/>
    </source>
</evidence>
<dbReference type="AlphaFoldDB" id="A0A1I2HL81"/>
<dbReference type="GO" id="GO:0005886">
    <property type="term" value="C:plasma membrane"/>
    <property type="evidence" value="ECO:0007669"/>
    <property type="project" value="UniProtKB-SubCell"/>
</dbReference>
<keyword evidence="10 14" id="KW-0472">Membrane</keyword>
<comment type="function">
    <text evidence="12 14">F(1)F(0) ATP synthase produces ATP from ADP in the presence of a proton or sodium gradient. F-type ATPases consist of two structural domains, F(1) containing the extramembraneous catalytic core and F(0) containing the membrane proton channel, linked together by a central stalk and a peripheral stalk. During catalysis, ATP synthesis in the catalytic domain of F(1) is coupled via a rotary mechanism of the central stalk subunits to proton translocation.</text>
</comment>
<keyword evidence="11 14" id="KW-0066">ATP synthesis</keyword>
<keyword evidence="7 14" id="KW-0375">Hydrogen ion transport</keyword>
<evidence type="ECO:0000256" key="4">
    <source>
        <dbReference type="ARBA" id="ARBA00022475"/>
    </source>
</evidence>
<dbReference type="GO" id="GO:0046933">
    <property type="term" value="F:proton-transporting ATP synthase activity, rotational mechanism"/>
    <property type="evidence" value="ECO:0007669"/>
    <property type="project" value="UniProtKB-UniRule"/>
</dbReference>
<organism evidence="16 17">
    <name type="scientific">Flavimobilis marinus</name>
    <dbReference type="NCBI Taxonomy" id="285351"/>
    <lineage>
        <taxon>Bacteria</taxon>
        <taxon>Bacillati</taxon>
        <taxon>Actinomycetota</taxon>
        <taxon>Actinomycetes</taxon>
        <taxon>Micrococcales</taxon>
        <taxon>Jonesiaceae</taxon>
        <taxon>Flavimobilis</taxon>
    </lineage>
</organism>
<evidence type="ECO:0000256" key="15">
    <source>
        <dbReference type="RuleBase" id="RU003848"/>
    </source>
</evidence>
<dbReference type="Gene3D" id="1.20.5.620">
    <property type="entry name" value="F1F0 ATP synthase subunit B, membrane domain"/>
    <property type="match status" value="1"/>
</dbReference>
<evidence type="ECO:0000313" key="16">
    <source>
        <dbReference type="EMBL" id="SFF30278.1"/>
    </source>
</evidence>
<dbReference type="PANTHER" id="PTHR33445:SF1">
    <property type="entry name" value="ATP SYNTHASE SUBUNIT B"/>
    <property type="match status" value="1"/>
</dbReference>
<dbReference type="InterPro" id="IPR002146">
    <property type="entry name" value="ATP_synth_b/b'su_bac/chlpt"/>
</dbReference>
<evidence type="ECO:0000256" key="8">
    <source>
        <dbReference type="ARBA" id="ARBA00022989"/>
    </source>
</evidence>
<keyword evidence="17" id="KW-1185">Reference proteome</keyword>
<evidence type="ECO:0000256" key="7">
    <source>
        <dbReference type="ARBA" id="ARBA00022781"/>
    </source>
</evidence>
<evidence type="ECO:0000256" key="6">
    <source>
        <dbReference type="ARBA" id="ARBA00022692"/>
    </source>
</evidence>
<dbReference type="RefSeq" id="WP_093379104.1">
    <property type="nucleotide sequence ID" value="NZ_BNAN01000004.1"/>
</dbReference>
<name>A0A1I2HL81_9MICO</name>
<keyword evidence="6 14" id="KW-0812">Transmembrane</keyword>
<keyword evidence="9 14" id="KW-0406">Ion transport</keyword>
<keyword evidence="4 14" id="KW-1003">Cell membrane</keyword>
<dbReference type="GO" id="GO:0045259">
    <property type="term" value="C:proton-transporting ATP synthase complex"/>
    <property type="evidence" value="ECO:0007669"/>
    <property type="project" value="UniProtKB-KW"/>
</dbReference>
<evidence type="ECO:0000256" key="10">
    <source>
        <dbReference type="ARBA" id="ARBA00023136"/>
    </source>
</evidence>
<dbReference type="InterPro" id="IPR005864">
    <property type="entry name" value="ATP_synth_F0_bsu_bac"/>
</dbReference>
<evidence type="ECO:0000256" key="3">
    <source>
        <dbReference type="ARBA" id="ARBA00022448"/>
    </source>
</evidence>
<evidence type="ECO:0000256" key="14">
    <source>
        <dbReference type="HAMAP-Rule" id="MF_01398"/>
    </source>
</evidence>
<dbReference type="NCBIfam" id="NF004412">
    <property type="entry name" value="PRK05759.1-3"/>
    <property type="match status" value="1"/>
</dbReference>
<dbReference type="EMBL" id="FONZ01000004">
    <property type="protein sequence ID" value="SFF30278.1"/>
    <property type="molecule type" value="Genomic_DNA"/>
</dbReference>
<dbReference type="SUPFAM" id="SSF81573">
    <property type="entry name" value="F1F0 ATP synthase subunit B, membrane domain"/>
    <property type="match status" value="1"/>
</dbReference>
<feature type="transmembrane region" description="Helical" evidence="14">
    <location>
        <begin position="19"/>
        <end position="40"/>
    </location>
</feature>
<comment type="function">
    <text evidence="14">Component of the F(0) channel, it forms part of the peripheral stalk, linking F(1) to F(0).</text>
</comment>
<accession>A0A1I2HL81</accession>
<dbReference type="NCBIfam" id="TIGR01144">
    <property type="entry name" value="ATP_synt_b"/>
    <property type="match status" value="1"/>
</dbReference>
<evidence type="ECO:0000256" key="2">
    <source>
        <dbReference type="ARBA" id="ARBA00005513"/>
    </source>
</evidence>
<dbReference type="GO" id="GO:0046961">
    <property type="term" value="F:proton-transporting ATPase activity, rotational mechanism"/>
    <property type="evidence" value="ECO:0007669"/>
    <property type="project" value="TreeGrafter"/>
</dbReference>
<dbReference type="InterPro" id="IPR028987">
    <property type="entry name" value="ATP_synth_B-like_membr_sf"/>
</dbReference>